<proteinExistence type="inferred from homology"/>
<evidence type="ECO:0000256" key="1">
    <source>
        <dbReference type="ARBA" id="ARBA00009251"/>
    </source>
</evidence>
<comment type="caution">
    <text evidence="3">The sequence shown here is derived from an EMBL/GenBank/DDBJ whole genome shotgun (WGS) entry which is preliminary data.</text>
</comment>
<protein>
    <submittedName>
        <fullName evidence="3">Uncharacterized protein</fullName>
    </submittedName>
</protein>
<evidence type="ECO:0000313" key="4">
    <source>
        <dbReference type="Proteomes" id="UP000179227"/>
    </source>
</evidence>
<gene>
    <name evidence="3" type="ORF">A3A60_01505</name>
</gene>
<keyword evidence="2" id="KW-0238">DNA-binding</keyword>
<dbReference type="EMBL" id="MFBS01000018">
    <property type="protein sequence ID" value="OGE09588.1"/>
    <property type="molecule type" value="Genomic_DNA"/>
</dbReference>
<organism evidence="3 4">
    <name type="scientific">Candidatus Curtissbacteria bacterium RIFCSPLOWO2_01_FULL_42_26</name>
    <dbReference type="NCBI Taxonomy" id="1797729"/>
    <lineage>
        <taxon>Bacteria</taxon>
        <taxon>Candidatus Curtissiibacteriota</taxon>
    </lineage>
</organism>
<dbReference type="InterPro" id="IPR006628">
    <property type="entry name" value="PUR-bd_fam"/>
</dbReference>
<name>A0A1F5HZK9_9BACT</name>
<dbReference type="Pfam" id="PF11680">
    <property type="entry name" value="DUF3276"/>
    <property type="match status" value="1"/>
</dbReference>
<dbReference type="Gene3D" id="3.10.450.700">
    <property type="match status" value="1"/>
</dbReference>
<sequence>MDVKSSSQDTNKVKSSMLKLGAKTIFFDVNVASNDKKYLKITASRFVGEGKDRIRSSFVLFSEDVGDFQKNLREMVGYL</sequence>
<comment type="similarity">
    <text evidence="1">Belongs to the PUR DNA-binding protein family.</text>
</comment>
<dbReference type="AlphaFoldDB" id="A0A1F5HZK9"/>
<dbReference type="GO" id="GO:0032422">
    <property type="term" value="F:purine-rich negative regulatory element binding"/>
    <property type="evidence" value="ECO:0007669"/>
    <property type="project" value="InterPro"/>
</dbReference>
<evidence type="ECO:0000313" key="3">
    <source>
        <dbReference type="EMBL" id="OGE09588.1"/>
    </source>
</evidence>
<accession>A0A1F5HZK9</accession>
<dbReference type="GO" id="GO:0000977">
    <property type="term" value="F:RNA polymerase II transcription regulatory region sequence-specific DNA binding"/>
    <property type="evidence" value="ECO:0007669"/>
    <property type="project" value="InterPro"/>
</dbReference>
<evidence type="ECO:0000256" key="2">
    <source>
        <dbReference type="ARBA" id="ARBA00023125"/>
    </source>
</evidence>
<reference evidence="3 4" key="1">
    <citation type="journal article" date="2016" name="Nat. Commun.">
        <title>Thousands of microbial genomes shed light on interconnected biogeochemical processes in an aquifer system.</title>
        <authorList>
            <person name="Anantharaman K."/>
            <person name="Brown C.T."/>
            <person name="Hug L.A."/>
            <person name="Sharon I."/>
            <person name="Castelle C.J."/>
            <person name="Probst A.J."/>
            <person name="Thomas B.C."/>
            <person name="Singh A."/>
            <person name="Wilkins M.J."/>
            <person name="Karaoz U."/>
            <person name="Brodie E.L."/>
            <person name="Williams K.H."/>
            <person name="Hubbard S.S."/>
            <person name="Banfield J.F."/>
        </authorList>
    </citation>
    <scope>NUCLEOTIDE SEQUENCE [LARGE SCALE GENOMIC DNA]</scope>
</reference>
<dbReference type="Proteomes" id="UP000179227">
    <property type="component" value="Unassembled WGS sequence"/>
</dbReference>